<keyword evidence="2" id="KW-1185">Reference proteome</keyword>
<evidence type="ECO:0000313" key="1">
    <source>
        <dbReference type="EMBL" id="KAK1319781.1"/>
    </source>
</evidence>
<protein>
    <submittedName>
        <fullName evidence="1">Uncharacterized protein</fullName>
    </submittedName>
</protein>
<sequence>MEVLRVENKSGWGIKRCRRTRSPLYQQRQDEPFSHFFQSMELSSVQLEAVVADTNHQPSQENSSGLLQVVVDECSTRRGAADDHQHCSNSPITFNYNATVVDPFYEIDWENMDLGEALDLLSNE</sequence>
<accession>A0AAV9F1Z8</accession>
<evidence type="ECO:0000313" key="2">
    <source>
        <dbReference type="Proteomes" id="UP001180020"/>
    </source>
</evidence>
<reference evidence="1" key="1">
    <citation type="journal article" date="2023" name="Nat. Commun.">
        <title>Diploid and tetraploid genomes of Acorus and the evolution of monocots.</title>
        <authorList>
            <person name="Ma L."/>
            <person name="Liu K.W."/>
            <person name="Li Z."/>
            <person name="Hsiao Y.Y."/>
            <person name="Qi Y."/>
            <person name="Fu T."/>
            <person name="Tang G.D."/>
            <person name="Zhang D."/>
            <person name="Sun W.H."/>
            <person name="Liu D.K."/>
            <person name="Li Y."/>
            <person name="Chen G.Z."/>
            <person name="Liu X.D."/>
            <person name="Liao X.Y."/>
            <person name="Jiang Y.T."/>
            <person name="Yu X."/>
            <person name="Hao Y."/>
            <person name="Huang J."/>
            <person name="Zhao X.W."/>
            <person name="Ke S."/>
            <person name="Chen Y.Y."/>
            <person name="Wu W.L."/>
            <person name="Hsu J.L."/>
            <person name="Lin Y.F."/>
            <person name="Huang M.D."/>
            <person name="Li C.Y."/>
            <person name="Huang L."/>
            <person name="Wang Z.W."/>
            <person name="Zhao X."/>
            <person name="Zhong W.Y."/>
            <person name="Peng D.H."/>
            <person name="Ahmad S."/>
            <person name="Lan S."/>
            <person name="Zhang J.S."/>
            <person name="Tsai W.C."/>
            <person name="Van de Peer Y."/>
            <person name="Liu Z.J."/>
        </authorList>
    </citation>
    <scope>NUCLEOTIDE SEQUENCE</scope>
    <source>
        <strain evidence="1">CP</strain>
    </source>
</reference>
<dbReference type="Proteomes" id="UP001180020">
    <property type="component" value="Unassembled WGS sequence"/>
</dbReference>
<gene>
    <name evidence="1" type="ORF">QJS10_CPB04g00542</name>
</gene>
<name>A0AAV9F1Z8_ACOCL</name>
<organism evidence="1 2">
    <name type="scientific">Acorus calamus</name>
    <name type="common">Sweet flag</name>
    <dbReference type="NCBI Taxonomy" id="4465"/>
    <lineage>
        <taxon>Eukaryota</taxon>
        <taxon>Viridiplantae</taxon>
        <taxon>Streptophyta</taxon>
        <taxon>Embryophyta</taxon>
        <taxon>Tracheophyta</taxon>
        <taxon>Spermatophyta</taxon>
        <taxon>Magnoliopsida</taxon>
        <taxon>Liliopsida</taxon>
        <taxon>Acoraceae</taxon>
        <taxon>Acorus</taxon>
    </lineage>
</organism>
<reference evidence="1" key="2">
    <citation type="submission" date="2023-06" db="EMBL/GenBank/DDBJ databases">
        <authorList>
            <person name="Ma L."/>
            <person name="Liu K.-W."/>
            <person name="Li Z."/>
            <person name="Hsiao Y.-Y."/>
            <person name="Qi Y."/>
            <person name="Fu T."/>
            <person name="Tang G."/>
            <person name="Zhang D."/>
            <person name="Sun W.-H."/>
            <person name="Liu D.-K."/>
            <person name="Li Y."/>
            <person name="Chen G.-Z."/>
            <person name="Liu X.-D."/>
            <person name="Liao X.-Y."/>
            <person name="Jiang Y.-T."/>
            <person name="Yu X."/>
            <person name="Hao Y."/>
            <person name="Huang J."/>
            <person name="Zhao X.-W."/>
            <person name="Ke S."/>
            <person name="Chen Y.-Y."/>
            <person name="Wu W.-L."/>
            <person name="Hsu J.-L."/>
            <person name="Lin Y.-F."/>
            <person name="Huang M.-D."/>
            <person name="Li C.-Y."/>
            <person name="Huang L."/>
            <person name="Wang Z.-W."/>
            <person name="Zhao X."/>
            <person name="Zhong W.-Y."/>
            <person name="Peng D.-H."/>
            <person name="Ahmad S."/>
            <person name="Lan S."/>
            <person name="Zhang J.-S."/>
            <person name="Tsai W.-C."/>
            <person name="Van De Peer Y."/>
            <person name="Liu Z.-J."/>
        </authorList>
    </citation>
    <scope>NUCLEOTIDE SEQUENCE</scope>
    <source>
        <strain evidence="1">CP</strain>
        <tissue evidence="1">Leaves</tissue>
    </source>
</reference>
<proteinExistence type="predicted"/>
<dbReference type="AlphaFoldDB" id="A0AAV9F1Z8"/>
<comment type="caution">
    <text evidence="1">The sequence shown here is derived from an EMBL/GenBank/DDBJ whole genome shotgun (WGS) entry which is preliminary data.</text>
</comment>
<dbReference type="EMBL" id="JAUJYO010000004">
    <property type="protein sequence ID" value="KAK1319781.1"/>
    <property type="molecule type" value="Genomic_DNA"/>
</dbReference>